<dbReference type="EMBL" id="CP002364">
    <property type="protein sequence ID" value="ADW18698.1"/>
    <property type="molecule type" value="Genomic_DNA"/>
</dbReference>
<feature type="modified residue" description="4-aspartylphosphate" evidence="2">
    <location>
        <position position="472"/>
    </location>
</feature>
<gene>
    <name evidence="4" type="ordered locus">Despr_2562</name>
</gene>
<reference evidence="4 5" key="1">
    <citation type="journal article" date="2011" name="Stand. Genomic Sci.">
        <title>Complete genome sequence of Desulfobulbus propionicus type strain (1pr3).</title>
        <authorList>
            <person name="Pagani I."/>
            <person name="Lapidus A."/>
            <person name="Nolan M."/>
            <person name="Lucas S."/>
            <person name="Hammon N."/>
            <person name="Deshpande S."/>
            <person name="Cheng J.F."/>
            <person name="Chertkov O."/>
            <person name="Davenport K."/>
            <person name="Tapia R."/>
            <person name="Han C."/>
            <person name="Goodwin L."/>
            <person name="Pitluck S."/>
            <person name="Liolios K."/>
            <person name="Mavromatis K."/>
            <person name="Ivanova N."/>
            <person name="Mikhailova N."/>
            <person name="Pati A."/>
            <person name="Chen A."/>
            <person name="Palaniappan K."/>
            <person name="Land M."/>
            <person name="Hauser L."/>
            <person name="Chang Y.J."/>
            <person name="Jeffries C.D."/>
            <person name="Detter J.C."/>
            <person name="Brambilla E."/>
            <person name="Kannan K.P."/>
            <person name="Djao O.D."/>
            <person name="Rohde M."/>
            <person name="Pukall R."/>
            <person name="Spring S."/>
            <person name="Goker M."/>
            <person name="Sikorski J."/>
            <person name="Woyke T."/>
            <person name="Bristow J."/>
            <person name="Eisen J.A."/>
            <person name="Markowitz V."/>
            <person name="Hugenholtz P."/>
            <person name="Kyrpides N.C."/>
            <person name="Klenk H.P."/>
        </authorList>
    </citation>
    <scope>NUCLEOTIDE SEQUENCE [LARGE SCALE GENOMIC DNA]</scope>
    <source>
        <strain evidence="5">ATCC 33891 / DSM 2032 / 1pr3</strain>
    </source>
</reference>
<name>A0A7U3YNW2_DESPD</name>
<dbReference type="SUPFAM" id="SSF52172">
    <property type="entry name" value="CheY-like"/>
    <property type="match status" value="1"/>
</dbReference>
<dbReference type="Gene3D" id="3.40.50.2300">
    <property type="match status" value="1"/>
</dbReference>
<evidence type="ECO:0000313" key="4">
    <source>
        <dbReference type="EMBL" id="ADW18698.1"/>
    </source>
</evidence>
<dbReference type="PANTHER" id="PTHR44591">
    <property type="entry name" value="STRESS RESPONSE REGULATOR PROTEIN 1"/>
    <property type="match status" value="1"/>
</dbReference>
<evidence type="ECO:0000256" key="1">
    <source>
        <dbReference type="ARBA" id="ARBA00022553"/>
    </source>
</evidence>
<dbReference type="Proteomes" id="UP000006365">
    <property type="component" value="Chromosome"/>
</dbReference>
<protein>
    <submittedName>
        <fullName evidence="4">Response regulator receiver protein</fullName>
    </submittedName>
</protein>
<evidence type="ECO:0000256" key="2">
    <source>
        <dbReference type="PROSITE-ProRule" id="PRU00169"/>
    </source>
</evidence>
<accession>A0A7U3YNW2</accession>
<dbReference type="Gene3D" id="1.25.10.10">
    <property type="entry name" value="Leucine-rich Repeat Variant"/>
    <property type="match status" value="2"/>
</dbReference>
<dbReference type="InterPro" id="IPR011006">
    <property type="entry name" value="CheY-like_superfamily"/>
</dbReference>
<dbReference type="AlphaFoldDB" id="A0A7U3YNW2"/>
<dbReference type="PROSITE" id="PS50110">
    <property type="entry name" value="RESPONSE_REGULATORY"/>
    <property type="match status" value="1"/>
</dbReference>
<dbReference type="Pfam" id="PF13646">
    <property type="entry name" value="HEAT_2"/>
    <property type="match status" value="2"/>
</dbReference>
<organism evidence="4 5">
    <name type="scientific">Desulfobulbus propionicus (strain ATCC 33891 / DSM 2032 / VKM B-1956 / 1pr3)</name>
    <dbReference type="NCBI Taxonomy" id="577650"/>
    <lineage>
        <taxon>Bacteria</taxon>
        <taxon>Pseudomonadati</taxon>
        <taxon>Thermodesulfobacteriota</taxon>
        <taxon>Desulfobulbia</taxon>
        <taxon>Desulfobulbales</taxon>
        <taxon>Desulfobulbaceae</taxon>
        <taxon>Desulfobulbus</taxon>
    </lineage>
</organism>
<dbReference type="RefSeq" id="WP_015725224.1">
    <property type="nucleotide sequence ID" value="NC_014972.1"/>
</dbReference>
<feature type="domain" description="Response regulatory" evidence="3">
    <location>
        <begin position="423"/>
        <end position="539"/>
    </location>
</feature>
<keyword evidence="1 2" id="KW-0597">Phosphoprotein</keyword>
<dbReference type="KEGG" id="dpr:Despr_2562"/>
<dbReference type="SUPFAM" id="SSF48371">
    <property type="entry name" value="ARM repeat"/>
    <property type="match status" value="2"/>
</dbReference>
<dbReference type="GO" id="GO:0000160">
    <property type="term" value="P:phosphorelay signal transduction system"/>
    <property type="evidence" value="ECO:0007669"/>
    <property type="project" value="InterPro"/>
</dbReference>
<dbReference type="SMART" id="SM00448">
    <property type="entry name" value="REC"/>
    <property type="match status" value="1"/>
</dbReference>
<proteinExistence type="predicted"/>
<dbReference type="InterPro" id="IPR011989">
    <property type="entry name" value="ARM-like"/>
</dbReference>
<sequence>MAALNADHMIEEIQANIQTGDALKARLVLDHLGEVDKKTQNRLLYELSRGEVAFTVPLLNHLLTTQPELCTDLPIIRETLISHLIAYPDVLLNCLVDPHLADKTVMIETAGELKFEEATPVLVGLLAATNKTATIKLIIENLGLIGDPESINALTDYLYAADRELIIAAIHALGQVGTNTAMHRLAERMGTDNELDLIILGVFSEVQDQVSLEKLNDTLRSHYAHMRIYAKDELVRIGVKAVPVLIENLKESDSDLLIHTLNVLGEIGDESAIMPIRSLLNTMPRNPNVRFAAYEALALLPLRKGAYTLAAGLNDSEDHVCTAAARAIDRNFNEILAAGIKNMVRAQNDEARHIVKIIVNAQVDNLFLRLAKEDYFQELALIYLPHAHRDIRQHYIALLNKEGLGEFAARIAGEEREGGTRIKVCAVDDSRMILNIYKATLHELGFEPVLFEFPAGALEWLAKEKPALVLTDLNMPEISGIELTRRIRTLYPSESLPVIMVTTQSDVQDHEAASAAGVNDILIKPFSAESLRTAMGKYIKGH</sequence>
<keyword evidence="5" id="KW-1185">Reference proteome</keyword>
<dbReference type="Pfam" id="PF00072">
    <property type="entry name" value="Response_reg"/>
    <property type="match status" value="1"/>
</dbReference>
<dbReference type="InterPro" id="IPR001789">
    <property type="entry name" value="Sig_transdc_resp-reg_receiver"/>
</dbReference>
<dbReference type="PANTHER" id="PTHR44591:SF3">
    <property type="entry name" value="RESPONSE REGULATORY DOMAIN-CONTAINING PROTEIN"/>
    <property type="match status" value="1"/>
</dbReference>
<dbReference type="InterPro" id="IPR050595">
    <property type="entry name" value="Bact_response_regulator"/>
</dbReference>
<dbReference type="InterPro" id="IPR016024">
    <property type="entry name" value="ARM-type_fold"/>
</dbReference>
<evidence type="ECO:0000313" key="5">
    <source>
        <dbReference type="Proteomes" id="UP000006365"/>
    </source>
</evidence>
<evidence type="ECO:0000259" key="3">
    <source>
        <dbReference type="PROSITE" id="PS50110"/>
    </source>
</evidence>